<feature type="domain" description="Fe2OG dioxygenase" evidence="2">
    <location>
        <begin position="140"/>
        <end position="257"/>
    </location>
</feature>
<dbReference type="PROSITE" id="PS51471">
    <property type="entry name" value="FE2OG_OXY"/>
    <property type="match status" value="1"/>
</dbReference>
<keyword evidence="4" id="KW-1185">Reference proteome</keyword>
<dbReference type="Pfam" id="PF23169">
    <property type="entry name" value="HalD"/>
    <property type="match status" value="1"/>
</dbReference>
<dbReference type="SUPFAM" id="SSF51197">
    <property type="entry name" value="Clavaminate synthase-like"/>
    <property type="match status" value="1"/>
</dbReference>
<keyword evidence="1" id="KW-0479">Metal-binding</keyword>
<dbReference type="Gene3D" id="2.60.120.620">
    <property type="entry name" value="q2cbj1_9rhob like domain"/>
    <property type="match status" value="1"/>
</dbReference>
<keyword evidence="1" id="KW-0560">Oxidoreductase</keyword>
<dbReference type="InterPro" id="IPR005123">
    <property type="entry name" value="Oxoglu/Fe-dep_dioxygenase_dom"/>
</dbReference>
<proteinExistence type="inferred from homology"/>
<dbReference type="AlphaFoldDB" id="A0AAU9WXT9"/>
<evidence type="ECO:0000313" key="4">
    <source>
        <dbReference type="Proteomes" id="UP001159428"/>
    </source>
</evidence>
<comment type="caution">
    <text evidence="3">The sequence shown here is derived from an EMBL/GenBank/DDBJ whole genome shotgun (WGS) entry which is preliminary data.</text>
</comment>
<dbReference type="GO" id="GO:0016491">
    <property type="term" value="F:oxidoreductase activity"/>
    <property type="evidence" value="ECO:0007669"/>
    <property type="project" value="UniProtKB-KW"/>
</dbReference>
<evidence type="ECO:0000259" key="2">
    <source>
        <dbReference type="PROSITE" id="PS51471"/>
    </source>
</evidence>
<reference evidence="3 4" key="1">
    <citation type="submission" date="2022-05" db="EMBL/GenBank/DDBJ databases">
        <authorList>
            <consortium name="Genoscope - CEA"/>
            <person name="William W."/>
        </authorList>
    </citation>
    <scope>NUCLEOTIDE SEQUENCE [LARGE SCALE GENOMIC DNA]</scope>
</reference>
<comment type="similarity">
    <text evidence="1">Belongs to the iron/ascorbate-dependent oxidoreductase family.</text>
</comment>
<dbReference type="EMBL" id="CALNXJ010000024">
    <property type="protein sequence ID" value="CAH3129714.1"/>
    <property type="molecule type" value="Genomic_DNA"/>
</dbReference>
<name>A0AAU9WXT9_9CNID</name>
<organism evidence="3 4">
    <name type="scientific">Pocillopora meandrina</name>
    <dbReference type="NCBI Taxonomy" id="46732"/>
    <lineage>
        <taxon>Eukaryota</taxon>
        <taxon>Metazoa</taxon>
        <taxon>Cnidaria</taxon>
        <taxon>Anthozoa</taxon>
        <taxon>Hexacorallia</taxon>
        <taxon>Scleractinia</taxon>
        <taxon>Astrocoeniina</taxon>
        <taxon>Pocilloporidae</taxon>
        <taxon>Pocillopora</taxon>
    </lineage>
</organism>
<dbReference type="GO" id="GO:0046872">
    <property type="term" value="F:metal ion binding"/>
    <property type="evidence" value="ECO:0007669"/>
    <property type="project" value="UniProtKB-KW"/>
</dbReference>
<gene>
    <name evidence="3" type="ORF">PMEA_00013642</name>
</gene>
<dbReference type="Proteomes" id="UP001159428">
    <property type="component" value="Unassembled WGS sequence"/>
</dbReference>
<protein>
    <recommendedName>
        <fullName evidence="2">Fe2OG dioxygenase domain-containing protein</fullName>
    </recommendedName>
</protein>
<sequence>MAGDVRNIINYQRYPIAESKSHILQEVISRARGELNDNGIALLRDFMLPWAIRQTIIDTEEALPDAFCKAVDHTIYLEECQDSVLEKDHARNILCRSSKCCIAHDQIKTNSPLNQLYMSSEMTNFVRLLLNKDALYRTADPLGALSLQVYRKNDGLDWHFDRGEFAVTLLLQAPEGGGRFQYIPSTRSDGNENYDLVKQVLLASKAGKDLSALGMKEADLQPGTLVIFCGHNSMHRVTPIEGKKSRIITVLSYEKRPDVYLNEYTRMKFCGRLK</sequence>
<keyword evidence="1" id="KW-0408">Iron</keyword>
<evidence type="ECO:0000313" key="3">
    <source>
        <dbReference type="EMBL" id="CAH3129714.1"/>
    </source>
</evidence>
<evidence type="ECO:0000256" key="1">
    <source>
        <dbReference type="RuleBase" id="RU003682"/>
    </source>
</evidence>
<dbReference type="InterPro" id="IPR056470">
    <property type="entry name" value="BesD/HalB-like"/>
</dbReference>
<accession>A0AAU9WXT9</accession>